<keyword evidence="13 19" id="KW-0560">Oxidoreductase</keyword>
<evidence type="ECO:0000313" key="19">
    <source>
        <dbReference type="EMBL" id="MDE1455661.1"/>
    </source>
</evidence>
<evidence type="ECO:0000256" key="7">
    <source>
        <dbReference type="ARBA" id="ARBA00022618"/>
    </source>
</evidence>
<proteinExistence type="inferred from homology"/>
<name>A0AAW6KM85_9BACI</name>
<accession>A0AAW6KM85</accession>
<evidence type="ECO:0000256" key="8">
    <source>
        <dbReference type="ARBA" id="ARBA00022630"/>
    </source>
</evidence>
<gene>
    <name evidence="19" type="primary">murB</name>
    <name evidence="19" type="ORF">PVN32_26570</name>
</gene>
<dbReference type="EMBL" id="JARAFO010000658">
    <property type="protein sequence ID" value="MDE1455661.1"/>
    <property type="molecule type" value="Genomic_DNA"/>
</dbReference>
<evidence type="ECO:0000256" key="16">
    <source>
        <dbReference type="ARBA" id="ARBA00048914"/>
    </source>
</evidence>
<feature type="domain" description="UDP-N-acetylenolpyruvoylglucosamine reductase C-terminal" evidence="18">
    <location>
        <begin position="38"/>
        <end position="137"/>
    </location>
</feature>
<evidence type="ECO:0000256" key="3">
    <source>
        <dbReference type="ARBA" id="ARBA00004496"/>
    </source>
</evidence>
<evidence type="ECO:0000313" key="20">
    <source>
        <dbReference type="Proteomes" id="UP001216709"/>
    </source>
</evidence>
<keyword evidence="15" id="KW-0961">Cell wall biogenesis/degradation</keyword>
<evidence type="ECO:0000256" key="1">
    <source>
        <dbReference type="ARBA" id="ARBA00001974"/>
    </source>
</evidence>
<evidence type="ECO:0000256" key="9">
    <source>
        <dbReference type="ARBA" id="ARBA00022827"/>
    </source>
</evidence>
<evidence type="ECO:0000256" key="5">
    <source>
        <dbReference type="ARBA" id="ARBA00012518"/>
    </source>
</evidence>
<evidence type="ECO:0000256" key="2">
    <source>
        <dbReference type="ARBA" id="ARBA00003921"/>
    </source>
</evidence>
<dbReference type="GO" id="GO:0009252">
    <property type="term" value="P:peptidoglycan biosynthetic process"/>
    <property type="evidence" value="ECO:0007669"/>
    <property type="project" value="UniProtKB-UniRule"/>
</dbReference>
<dbReference type="AlphaFoldDB" id="A0AAW6KM85"/>
<evidence type="ECO:0000256" key="15">
    <source>
        <dbReference type="ARBA" id="ARBA00023316"/>
    </source>
</evidence>
<dbReference type="GO" id="GO:0008762">
    <property type="term" value="F:UDP-N-acetylmuramate dehydrogenase activity"/>
    <property type="evidence" value="ECO:0007669"/>
    <property type="project" value="UniProtKB-UniRule"/>
</dbReference>
<evidence type="ECO:0000256" key="11">
    <source>
        <dbReference type="ARBA" id="ARBA00022960"/>
    </source>
</evidence>
<evidence type="ECO:0000256" key="13">
    <source>
        <dbReference type="ARBA" id="ARBA00023002"/>
    </source>
</evidence>
<dbReference type="InterPro" id="IPR011601">
    <property type="entry name" value="MurB_C"/>
</dbReference>
<feature type="non-terminal residue" evidence="19">
    <location>
        <position position="1"/>
    </location>
</feature>
<sequence length="141" mass="15851">WLTNEEMAFSYRTSILQNERPGICLEAVLQLEQKERDEIVAQMQKNKDYRKETQPVSNPCAGSIFRNPLPEHAGRLVEDAGLKGHQIGGAKVSEMHGNFIVNAGGATAQDVLDLIAFIQKTIKEKYDIDMHTEVEIIGEKR</sequence>
<keyword evidence="11" id="KW-0133">Cell shape</keyword>
<comment type="pathway">
    <text evidence="4">Cell wall biogenesis; peptidoglycan biosynthesis.</text>
</comment>
<comment type="function">
    <text evidence="2">Cell wall formation.</text>
</comment>
<dbReference type="Pfam" id="PF02873">
    <property type="entry name" value="MurB_C"/>
    <property type="match status" value="1"/>
</dbReference>
<dbReference type="Gene3D" id="3.30.465.10">
    <property type="match status" value="1"/>
</dbReference>
<keyword evidence="6" id="KW-0963">Cytoplasm</keyword>
<dbReference type="GO" id="GO:0005829">
    <property type="term" value="C:cytosol"/>
    <property type="evidence" value="ECO:0007669"/>
    <property type="project" value="TreeGrafter"/>
</dbReference>
<dbReference type="Gene3D" id="3.90.78.10">
    <property type="entry name" value="UDP-N-acetylenolpyruvoylglucosamine reductase, C-terminal domain"/>
    <property type="match status" value="1"/>
</dbReference>
<evidence type="ECO:0000256" key="14">
    <source>
        <dbReference type="ARBA" id="ARBA00023306"/>
    </source>
</evidence>
<dbReference type="GO" id="GO:0071555">
    <property type="term" value="P:cell wall organization"/>
    <property type="evidence" value="ECO:0007669"/>
    <property type="project" value="UniProtKB-KW"/>
</dbReference>
<keyword evidence="7" id="KW-0132">Cell division</keyword>
<dbReference type="GO" id="GO:0008360">
    <property type="term" value="P:regulation of cell shape"/>
    <property type="evidence" value="ECO:0007669"/>
    <property type="project" value="UniProtKB-KW"/>
</dbReference>
<dbReference type="NCBIfam" id="TIGR00179">
    <property type="entry name" value="murB"/>
    <property type="match status" value="1"/>
</dbReference>
<keyword evidence="8" id="KW-0285">Flavoprotein</keyword>
<dbReference type="GO" id="GO:0050660">
    <property type="term" value="F:flavin adenine dinucleotide binding"/>
    <property type="evidence" value="ECO:0007669"/>
    <property type="project" value="TreeGrafter"/>
</dbReference>
<dbReference type="HAMAP" id="MF_00037">
    <property type="entry name" value="MurB"/>
    <property type="match status" value="1"/>
</dbReference>
<comment type="cofactor">
    <cofactor evidence="1">
        <name>FAD</name>
        <dbReference type="ChEBI" id="CHEBI:57692"/>
    </cofactor>
</comment>
<keyword evidence="14" id="KW-0131">Cell cycle</keyword>
<comment type="catalytic activity">
    <reaction evidence="16">
        <text>UDP-N-acetyl-alpha-D-muramate + NADP(+) = UDP-N-acetyl-3-O-(1-carboxyvinyl)-alpha-D-glucosamine + NADPH + H(+)</text>
        <dbReference type="Rhea" id="RHEA:12248"/>
        <dbReference type="ChEBI" id="CHEBI:15378"/>
        <dbReference type="ChEBI" id="CHEBI:57783"/>
        <dbReference type="ChEBI" id="CHEBI:58349"/>
        <dbReference type="ChEBI" id="CHEBI:68483"/>
        <dbReference type="ChEBI" id="CHEBI:70757"/>
        <dbReference type="EC" id="1.3.1.98"/>
    </reaction>
</comment>
<dbReference type="EC" id="1.3.1.98" evidence="5 17"/>
<dbReference type="SUPFAM" id="SSF56194">
    <property type="entry name" value="Uridine diphospho-N-Acetylenolpyruvylglucosamine reductase, MurB, C-terminal domain"/>
    <property type="match status" value="1"/>
</dbReference>
<keyword evidence="9" id="KW-0274">FAD</keyword>
<reference evidence="19" key="1">
    <citation type="submission" date="2022-12" db="EMBL/GenBank/DDBJ databases">
        <title>Draft Genome Sequences of Bacillus licheniformis and Bacillus paralicheniformis strains isolated from Irish skim milk powders.</title>
        <authorList>
            <person name="Lourenco A."/>
            <person name="Li F."/>
            <person name="Geraldine D."/>
            <person name="Tobin J.T."/>
            <person name="Butler F."/>
            <person name="Jordan K."/>
            <person name="Obrien T."/>
        </authorList>
    </citation>
    <scope>NUCLEOTIDE SEQUENCE</scope>
    <source>
        <strain evidence="19">3370</strain>
    </source>
</reference>
<evidence type="ECO:0000256" key="17">
    <source>
        <dbReference type="NCBIfam" id="TIGR00179"/>
    </source>
</evidence>
<organism evidence="19 20">
    <name type="scientific">Bacillus paralicheniformis</name>
    <dbReference type="NCBI Taxonomy" id="1648923"/>
    <lineage>
        <taxon>Bacteria</taxon>
        <taxon>Bacillati</taxon>
        <taxon>Bacillota</taxon>
        <taxon>Bacilli</taxon>
        <taxon>Bacillales</taxon>
        <taxon>Bacillaceae</taxon>
        <taxon>Bacillus</taxon>
    </lineage>
</organism>
<evidence type="ECO:0000256" key="10">
    <source>
        <dbReference type="ARBA" id="ARBA00022857"/>
    </source>
</evidence>
<evidence type="ECO:0000256" key="12">
    <source>
        <dbReference type="ARBA" id="ARBA00022984"/>
    </source>
</evidence>
<dbReference type="Proteomes" id="UP001216709">
    <property type="component" value="Unassembled WGS sequence"/>
</dbReference>
<dbReference type="InterPro" id="IPR016169">
    <property type="entry name" value="FAD-bd_PCMH_sub2"/>
</dbReference>
<dbReference type="PANTHER" id="PTHR21071:SF5">
    <property type="entry name" value="UDP-N-ACETYLENOLPYRUVOYLGLUCOSAMINE REDUCTASE"/>
    <property type="match status" value="1"/>
</dbReference>
<comment type="subcellular location">
    <subcellularLocation>
        <location evidence="3">Cytoplasm</location>
    </subcellularLocation>
</comment>
<comment type="caution">
    <text evidence="19">The sequence shown here is derived from an EMBL/GenBank/DDBJ whole genome shotgun (WGS) entry which is preliminary data.</text>
</comment>
<keyword evidence="10" id="KW-0521">NADP</keyword>
<dbReference type="GO" id="GO:0051301">
    <property type="term" value="P:cell division"/>
    <property type="evidence" value="ECO:0007669"/>
    <property type="project" value="UniProtKB-KW"/>
</dbReference>
<protein>
    <recommendedName>
        <fullName evidence="5 17">UDP-N-acetylmuramate dehydrogenase</fullName>
        <ecNumber evidence="5 17">1.3.1.98</ecNumber>
    </recommendedName>
</protein>
<evidence type="ECO:0000256" key="6">
    <source>
        <dbReference type="ARBA" id="ARBA00022490"/>
    </source>
</evidence>
<evidence type="ECO:0000259" key="18">
    <source>
        <dbReference type="Pfam" id="PF02873"/>
    </source>
</evidence>
<dbReference type="InterPro" id="IPR003170">
    <property type="entry name" value="MurB"/>
</dbReference>
<dbReference type="InterPro" id="IPR036635">
    <property type="entry name" value="MurB_C_sf"/>
</dbReference>
<keyword evidence="12" id="KW-0573">Peptidoglycan synthesis</keyword>
<dbReference type="PANTHER" id="PTHR21071">
    <property type="entry name" value="UDP-N-ACETYLENOLPYRUVOYLGLUCOSAMINE REDUCTASE"/>
    <property type="match status" value="1"/>
</dbReference>
<evidence type="ECO:0000256" key="4">
    <source>
        <dbReference type="ARBA" id="ARBA00004752"/>
    </source>
</evidence>
<dbReference type="RefSeq" id="WP_274686176.1">
    <property type="nucleotide sequence ID" value="NZ_JARAFO010000658.1"/>
</dbReference>